<protein>
    <recommendedName>
        <fullName evidence="16">Calreticulin</fullName>
    </recommendedName>
</protein>
<keyword evidence="8" id="KW-0862">Zinc</keyword>
<evidence type="ECO:0000256" key="9">
    <source>
        <dbReference type="ARBA" id="ARBA00022837"/>
    </source>
</evidence>
<evidence type="ECO:0000256" key="13">
    <source>
        <dbReference type="SAM" id="MobiDB-lite"/>
    </source>
</evidence>
<proteinExistence type="inferred from homology"/>
<dbReference type="InterPro" id="IPR013320">
    <property type="entry name" value="ConA-like_dom_sf"/>
</dbReference>
<feature type="compositionally biased region" description="Basic and acidic residues" evidence="13">
    <location>
        <begin position="470"/>
        <end position="496"/>
    </location>
</feature>
<dbReference type="AlphaFoldDB" id="A0A3P3YHP3"/>
<keyword evidence="4" id="KW-0732">Signal</keyword>
<dbReference type="GO" id="GO:0051082">
    <property type="term" value="F:unfolded protein binding"/>
    <property type="evidence" value="ECO:0007669"/>
    <property type="project" value="InterPro"/>
</dbReference>
<feature type="compositionally biased region" description="Basic and acidic residues" evidence="13">
    <location>
        <begin position="359"/>
        <end position="370"/>
    </location>
</feature>
<dbReference type="PRINTS" id="PR00626">
    <property type="entry name" value="CALRETICULIN"/>
</dbReference>
<evidence type="ECO:0000256" key="3">
    <source>
        <dbReference type="ARBA" id="ARBA00022723"/>
    </source>
</evidence>
<feature type="compositionally biased region" description="Basic and acidic residues" evidence="13">
    <location>
        <begin position="325"/>
        <end position="336"/>
    </location>
</feature>
<evidence type="ECO:0000256" key="10">
    <source>
        <dbReference type="ARBA" id="ARBA00023186"/>
    </source>
</evidence>
<evidence type="ECO:0008006" key="16">
    <source>
        <dbReference type="Google" id="ProtNLM"/>
    </source>
</evidence>
<dbReference type="GO" id="GO:0005509">
    <property type="term" value="F:calcium ion binding"/>
    <property type="evidence" value="ECO:0007669"/>
    <property type="project" value="InterPro"/>
</dbReference>
<dbReference type="GO" id="GO:0005789">
    <property type="term" value="C:endoplasmic reticulum membrane"/>
    <property type="evidence" value="ECO:0007669"/>
    <property type="project" value="TreeGrafter"/>
</dbReference>
<name>A0A3P3YHP3_PLABS</name>
<keyword evidence="10 12" id="KW-0143">Chaperone</keyword>
<keyword evidence="5" id="KW-0430">Lectin</keyword>
<evidence type="ECO:0000256" key="4">
    <source>
        <dbReference type="ARBA" id="ARBA00022729"/>
    </source>
</evidence>
<feature type="disulfide bond" evidence="11">
    <location>
        <begin position="223"/>
        <end position="255"/>
    </location>
</feature>
<evidence type="ECO:0000256" key="8">
    <source>
        <dbReference type="ARBA" id="ARBA00022833"/>
    </source>
</evidence>
<comment type="subcellular location">
    <subcellularLocation>
        <location evidence="1">Endoplasmic reticulum lumen</location>
    </subcellularLocation>
</comment>
<evidence type="ECO:0000256" key="11">
    <source>
        <dbReference type="PIRSR" id="PIRSR601580-3"/>
    </source>
</evidence>
<dbReference type="FunFam" id="2.10.250.10:FF:000002">
    <property type="entry name" value="Calreticulin"/>
    <property type="match status" value="1"/>
</dbReference>
<evidence type="ECO:0000256" key="1">
    <source>
        <dbReference type="ARBA" id="ARBA00004319"/>
    </source>
</evidence>
<dbReference type="GO" id="GO:0036503">
    <property type="term" value="P:ERAD pathway"/>
    <property type="evidence" value="ECO:0007669"/>
    <property type="project" value="TreeGrafter"/>
</dbReference>
<dbReference type="Proteomes" id="UP000290189">
    <property type="component" value="Unassembled WGS sequence"/>
</dbReference>
<keyword evidence="14" id="KW-0496">Mitochondrion</keyword>
<dbReference type="InterPro" id="IPR009033">
    <property type="entry name" value="Calreticulin/calnexin_P_dom_sf"/>
</dbReference>
<dbReference type="Gene3D" id="2.60.120.200">
    <property type="match status" value="1"/>
</dbReference>
<evidence type="ECO:0000256" key="7">
    <source>
        <dbReference type="ARBA" id="ARBA00022824"/>
    </source>
</evidence>
<feature type="compositionally biased region" description="Acidic residues" evidence="13">
    <location>
        <begin position="503"/>
        <end position="527"/>
    </location>
</feature>
<dbReference type="InterPro" id="IPR018124">
    <property type="entry name" value="Calret/calnex_CS"/>
</dbReference>
<keyword evidence="11" id="KW-1015">Disulfide bond</keyword>
<organism evidence="14 15">
    <name type="scientific">Plasmodiophora brassicae</name>
    <name type="common">Clubroot disease agent</name>
    <dbReference type="NCBI Taxonomy" id="37360"/>
    <lineage>
        <taxon>Eukaryota</taxon>
        <taxon>Sar</taxon>
        <taxon>Rhizaria</taxon>
        <taxon>Endomyxa</taxon>
        <taxon>Phytomyxea</taxon>
        <taxon>Plasmodiophorida</taxon>
        <taxon>Plasmodiophoridae</taxon>
        <taxon>Plasmodiophora</taxon>
    </lineage>
</organism>
<reference evidence="14 15" key="1">
    <citation type="submission" date="2018-03" db="EMBL/GenBank/DDBJ databases">
        <authorList>
            <person name="Fogelqvist J."/>
        </authorList>
    </citation>
    <scope>NUCLEOTIDE SEQUENCE [LARGE SCALE GENOMIC DNA]</scope>
</reference>
<feature type="region of interest" description="Disordered" evidence="13">
    <location>
        <begin position="325"/>
        <end position="387"/>
    </location>
</feature>
<keyword evidence="9" id="KW-0106">Calcium</keyword>
<dbReference type="SUPFAM" id="SSF63887">
    <property type="entry name" value="P-domain of calnexin/calreticulin"/>
    <property type="match status" value="1"/>
</dbReference>
<evidence type="ECO:0000256" key="12">
    <source>
        <dbReference type="RuleBase" id="RU362126"/>
    </source>
</evidence>
<dbReference type="Pfam" id="PF00262">
    <property type="entry name" value="Calreticulin"/>
    <property type="match status" value="2"/>
</dbReference>
<dbReference type="SUPFAM" id="SSF49899">
    <property type="entry name" value="Concanavalin A-like lectins/glucanases"/>
    <property type="match status" value="1"/>
</dbReference>
<keyword evidence="6" id="KW-0677">Repeat</keyword>
<feature type="region of interest" description="Disordered" evidence="13">
    <location>
        <begin position="459"/>
        <end position="527"/>
    </location>
</feature>
<keyword evidence="3" id="KW-0479">Metal-binding</keyword>
<feature type="compositionally biased region" description="Acidic residues" evidence="13">
    <location>
        <begin position="371"/>
        <end position="380"/>
    </location>
</feature>
<geneLocation type="mitochondrion" evidence="14"/>
<evidence type="ECO:0000256" key="5">
    <source>
        <dbReference type="ARBA" id="ARBA00022734"/>
    </source>
</evidence>
<sequence length="527" mass="60412">MSPKAPSRPCLAGDPKYRSSPLFCGNFSRLITPSDFNTRLLRNDVSRLQPHCCSEPPEPVAPPLRTILPLGVVRTSAKFRRLRPRAPHVHCTRRRCRWGSFCQPIRLSIPRPSVMRASMRIALWLALATAGAAETFFSEKFADKTWKDRWEVSDWKKQEGTNGKWGWSHGEFYGDAQEDKGLFTTQDARYYGISGKMRDEPFSNEGRDLVIQYSIKFPYMVDCAGGYLKLLRAGLDQKSFSGASDYAIMFGPDICGAETRKVHAILNFKGNNLEKKTPVLCEIDKFTHWYTFVIRPDNTYVIKVDNVEKDSGNLLDEWTFLPPKRIPDPSAKKPDDWVDDPMMDDPSQVKPADWDDEPEKIPDPEAVKPEDWDDDADGEWEPNMIDNPKYKGVWKPTRIDNPNYKGQWVAPEIDNPDFIDDPNVYVQKDLQFVGFELWQMKSGSIIDNILVTDDEEEAAAEASAWLSKNKKGEEKMNEEIEKAERIKREKERREAEGLPPAEDPGEFEDDEDEDIDLDSDDDEKEEL</sequence>
<dbReference type="InterPro" id="IPR001580">
    <property type="entry name" value="Calret/calnex"/>
</dbReference>
<dbReference type="PROSITE" id="PS00805">
    <property type="entry name" value="CALRETICULIN_REPEAT"/>
    <property type="match status" value="1"/>
</dbReference>
<dbReference type="PANTHER" id="PTHR11073">
    <property type="entry name" value="CALRETICULIN AND CALNEXIN"/>
    <property type="match status" value="1"/>
</dbReference>
<dbReference type="PANTHER" id="PTHR11073:SF2">
    <property type="entry name" value="CALRETICULIN"/>
    <property type="match status" value="1"/>
</dbReference>
<gene>
    <name evidence="14" type="ORF">PLBR_LOCUS6933</name>
</gene>
<dbReference type="EMBL" id="OVEO01000012">
    <property type="protein sequence ID" value="SPQ99718.1"/>
    <property type="molecule type" value="Genomic_DNA"/>
</dbReference>
<dbReference type="PROSITE" id="PS00804">
    <property type="entry name" value="CALRETICULIN_2"/>
    <property type="match status" value="1"/>
</dbReference>
<evidence type="ECO:0000256" key="2">
    <source>
        <dbReference type="ARBA" id="ARBA00010983"/>
    </source>
</evidence>
<evidence type="ECO:0000256" key="6">
    <source>
        <dbReference type="ARBA" id="ARBA00022737"/>
    </source>
</evidence>
<dbReference type="GO" id="GO:0006457">
    <property type="term" value="P:protein folding"/>
    <property type="evidence" value="ECO:0007669"/>
    <property type="project" value="InterPro"/>
</dbReference>
<evidence type="ECO:0000313" key="15">
    <source>
        <dbReference type="Proteomes" id="UP000290189"/>
    </source>
</evidence>
<keyword evidence="7 12" id="KW-0256">Endoplasmic reticulum</keyword>
<dbReference type="Gene3D" id="2.10.250.10">
    <property type="entry name" value="Calreticulin/calnexin, P domain"/>
    <property type="match status" value="1"/>
</dbReference>
<dbReference type="FunFam" id="2.60.120.200:FF:000018">
    <property type="entry name" value="Calreticulin 1b"/>
    <property type="match status" value="1"/>
</dbReference>
<comment type="similarity">
    <text evidence="2 12">Belongs to the calreticulin family.</text>
</comment>
<dbReference type="GO" id="GO:0030246">
    <property type="term" value="F:carbohydrate binding"/>
    <property type="evidence" value="ECO:0007669"/>
    <property type="project" value="UniProtKB-KW"/>
</dbReference>
<dbReference type="GO" id="GO:0005788">
    <property type="term" value="C:endoplasmic reticulum lumen"/>
    <property type="evidence" value="ECO:0007669"/>
    <property type="project" value="UniProtKB-SubCell"/>
</dbReference>
<accession>A0A3P3YHP3</accession>
<evidence type="ECO:0000313" key="14">
    <source>
        <dbReference type="EMBL" id="SPQ99718.1"/>
    </source>
</evidence>